<dbReference type="InterPro" id="IPR036388">
    <property type="entry name" value="WH-like_DNA-bd_sf"/>
</dbReference>
<sequence length="362" mass="41866">MWIWQQNDWPTFKYDTEAVLPVLSDLLRCIAPLTLLSNELDTEKQLDLESKLLLDEILSSAKIEGEILNRDSVRSSIANRLGIGKVGRMSRNEEAFVDILLESIRNSSAVLTKDNLCKWHNMMFLDKPILNDLIIGNYRNTQMQVISGKHGIQKVHFEAPCLDRTCVENEMHHFLKWLQTDNINNPYIKAAIAKFYFITLHPFDDGNGRFSRLIAERCLANAENTNVRLYSLSTEIEKNKKAYYDILEKCQTGDMDITEWIIWFLKQVKSAAQNATHKLNKVRNTTLFWDKHRNIGLNDRQRKLIIRLLETNDFEEGIARKKYTNLVKTTDITASRDLKDLVNKGVLQSTGAGRSVKYHIHL</sequence>
<dbReference type="PANTHER" id="PTHR13504">
    <property type="entry name" value="FIDO DOMAIN-CONTAINING PROTEIN DDB_G0283145"/>
    <property type="match status" value="1"/>
</dbReference>
<evidence type="ECO:0000313" key="3">
    <source>
        <dbReference type="EMBL" id="SFV89098.1"/>
    </source>
</evidence>
<gene>
    <name evidence="2" type="ORF">MNB_SUP05-SYMBIONT-5-1348</name>
    <name evidence="3" type="ORF">MNB_SUP05-SYMBIONT-7-827</name>
</gene>
<dbReference type="InterPro" id="IPR036597">
    <property type="entry name" value="Fido-like_dom_sf"/>
</dbReference>
<organism evidence="3">
    <name type="scientific">hydrothermal vent metagenome</name>
    <dbReference type="NCBI Taxonomy" id="652676"/>
    <lineage>
        <taxon>unclassified sequences</taxon>
        <taxon>metagenomes</taxon>
        <taxon>ecological metagenomes</taxon>
    </lineage>
</organism>
<dbReference type="EMBL" id="FPHZ01000069">
    <property type="protein sequence ID" value="SFV87701.1"/>
    <property type="molecule type" value="Genomic_DNA"/>
</dbReference>
<proteinExistence type="predicted"/>
<dbReference type="InterPro" id="IPR040198">
    <property type="entry name" value="Fido_containing"/>
</dbReference>
<dbReference type="Gene3D" id="1.10.3290.10">
    <property type="entry name" value="Fido-like domain"/>
    <property type="match status" value="1"/>
</dbReference>
<feature type="domain" description="Fido" evidence="1">
    <location>
        <begin position="111"/>
        <end position="266"/>
    </location>
</feature>
<protein>
    <submittedName>
        <fullName evidence="3">Fic family protein</fullName>
    </submittedName>
</protein>
<dbReference type="InterPro" id="IPR025230">
    <property type="entry name" value="DUF4172"/>
</dbReference>
<dbReference type="Pfam" id="PF02661">
    <property type="entry name" value="Fic"/>
    <property type="match status" value="1"/>
</dbReference>
<accession>A0A1W1E5E0</accession>
<dbReference type="PANTHER" id="PTHR13504:SF33">
    <property type="entry name" value="FIC FAMILY PROTEIN"/>
    <property type="match status" value="1"/>
</dbReference>
<reference evidence="3" key="1">
    <citation type="submission" date="2016-10" db="EMBL/GenBank/DDBJ databases">
        <authorList>
            <person name="de Groot N.N."/>
        </authorList>
    </citation>
    <scope>NUCLEOTIDE SEQUENCE</scope>
</reference>
<dbReference type="PROSITE" id="PS51459">
    <property type="entry name" value="FIDO"/>
    <property type="match status" value="1"/>
</dbReference>
<evidence type="ECO:0000313" key="2">
    <source>
        <dbReference type="EMBL" id="SFV87701.1"/>
    </source>
</evidence>
<dbReference type="EMBL" id="FPIA01000121">
    <property type="protein sequence ID" value="SFV89098.1"/>
    <property type="molecule type" value="Genomic_DNA"/>
</dbReference>
<name>A0A1W1E5E0_9ZZZZ</name>
<dbReference type="AlphaFoldDB" id="A0A1W1E5E0"/>
<dbReference type="InterPro" id="IPR003812">
    <property type="entry name" value="Fido"/>
</dbReference>
<evidence type="ECO:0000259" key="1">
    <source>
        <dbReference type="PROSITE" id="PS51459"/>
    </source>
</evidence>
<dbReference type="Gene3D" id="1.10.10.10">
    <property type="entry name" value="Winged helix-like DNA-binding domain superfamily/Winged helix DNA-binding domain"/>
    <property type="match status" value="1"/>
</dbReference>
<dbReference type="SUPFAM" id="SSF140931">
    <property type="entry name" value="Fic-like"/>
    <property type="match status" value="1"/>
</dbReference>
<dbReference type="Pfam" id="PF13776">
    <property type="entry name" value="DUF4172"/>
    <property type="match status" value="1"/>
</dbReference>